<dbReference type="PATRIC" id="fig|1618666.3.peg.165"/>
<dbReference type="InterPro" id="IPR039760">
    <property type="entry name" value="MOFRL_protein"/>
</dbReference>
<sequence length="434" mass="47420">MKIKNFEALGVTKTRERLLKIAEAGLQAIDTEKTVSEKVNLHGNELEIGDKVFNLEKMKRIFVAGVGKCSLEAARALEKILESRITDGVVIDIHKGKLERIKTFSGTHPFPTEENISATKELIKLLEKSGESDLVIFLISGGGSTLLCQPKEHTCASEAELVKHLFSEGATIKEINTVRKHISLARGGNLAKYAYPSKVVSLIFSDVPGDDLSFVASGPTVPDTTTVRDAEKVLDKYGAWERCGISKKGLVETPKESKIFKRVSNILFISNKTAIKAMAREAKKMGFIPSIQNLSLRGEASKVGEEITKKLHRFSKNTVLLYGGETTVALRQDKVLRERAGKGGRNQELVLSALRFIGDGEVLAALASDGEDNTDAAGAICDKMTREKTEKRGLKPEEHLKRHSSYDFFAALGDQILTGPTGSNVSDLIIALKE</sequence>
<dbReference type="Pfam" id="PF13660">
    <property type="entry name" value="DUF4147"/>
    <property type="match status" value="1"/>
</dbReference>
<keyword evidence="3" id="KW-0418">Kinase</keyword>
<evidence type="ECO:0000313" key="4">
    <source>
        <dbReference type="Proteomes" id="UP000034600"/>
    </source>
</evidence>
<comment type="caution">
    <text evidence="3">The sequence shown here is derived from an EMBL/GenBank/DDBJ whole genome shotgun (WGS) entry which is preliminary data.</text>
</comment>
<dbReference type="PANTHER" id="PTHR12227:SF0">
    <property type="entry name" value="GLYCERATE KINASE"/>
    <property type="match status" value="1"/>
</dbReference>
<dbReference type="Pfam" id="PF05161">
    <property type="entry name" value="MOFRL"/>
    <property type="match status" value="1"/>
</dbReference>
<dbReference type="InterPro" id="IPR007835">
    <property type="entry name" value="MOFRL"/>
</dbReference>
<keyword evidence="3" id="KW-0808">Transferase</keyword>
<gene>
    <name evidence="3" type="ORF">UY32_C0004G0013</name>
</gene>
<dbReference type="InterPro" id="IPR037035">
    <property type="entry name" value="GK-like_C_sf"/>
</dbReference>
<dbReference type="GO" id="GO:0008887">
    <property type="term" value="F:glycerate kinase activity"/>
    <property type="evidence" value="ECO:0007669"/>
    <property type="project" value="InterPro"/>
</dbReference>
<feature type="domain" description="MOFRL-associated" evidence="2">
    <location>
        <begin position="18"/>
        <end position="242"/>
    </location>
</feature>
<evidence type="ECO:0000259" key="1">
    <source>
        <dbReference type="Pfam" id="PF05161"/>
    </source>
</evidence>
<dbReference type="EMBL" id="LCPO01000004">
    <property type="protein sequence ID" value="KKU99221.1"/>
    <property type="molecule type" value="Genomic_DNA"/>
</dbReference>
<name>A0A0G1UYT1_9BACT</name>
<organism evidence="3 4">
    <name type="scientific">Candidatus Jorgensenbacteria bacterium GW2011_GWC1_48_8</name>
    <dbReference type="NCBI Taxonomy" id="1618666"/>
    <lineage>
        <taxon>Bacteria</taxon>
        <taxon>Candidatus Joergenseniibacteriota</taxon>
    </lineage>
</organism>
<dbReference type="InterPro" id="IPR025286">
    <property type="entry name" value="MOFRL_assoc_dom"/>
</dbReference>
<dbReference type="AlphaFoldDB" id="A0A0G1UYT1"/>
<dbReference type="SUPFAM" id="SSF82544">
    <property type="entry name" value="GckA/TtuD-like"/>
    <property type="match status" value="1"/>
</dbReference>
<evidence type="ECO:0000313" key="3">
    <source>
        <dbReference type="EMBL" id="KKU99221.1"/>
    </source>
</evidence>
<dbReference type="GO" id="GO:0005737">
    <property type="term" value="C:cytoplasm"/>
    <property type="evidence" value="ECO:0007669"/>
    <property type="project" value="TreeGrafter"/>
</dbReference>
<evidence type="ECO:0000259" key="2">
    <source>
        <dbReference type="Pfam" id="PF13660"/>
    </source>
</evidence>
<dbReference type="Proteomes" id="UP000034600">
    <property type="component" value="Unassembled WGS sequence"/>
</dbReference>
<reference evidence="3 4" key="1">
    <citation type="journal article" date="2015" name="Nature">
        <title>rRNA introns, odd ribosomes, and small enigmatic genomes across a large radiation of phyla.</title>
        <authorList>
            <person name="Brown C.T."/>
            <person name="Hug L.A."/>
            <person name="Thomas B.C."/>
            <person name="Sharon I."/>
            <person name="Castelle C.J."/>
            <person name="Singh A."/>
            <person name="Wilkins M.J."/>
            <person name="Williams K.H."/>
            <person name="Banfield J.F."/>
        </authorList>
    </citation>
    <scope>NUCLEOTIDE SEQUENCE [LARGE SCALE GENOMIC DNA]</scope>
</reference>
<protein>
    <submittedName>
        <fullName evidence="3">Glycerate 2-kinase</fullName>
    </submittedName>
</protein>
<dbReference type="InterPro" id="IPR038614">
    <property type="entry name" value="GK_N_sf"/>
</dbReference>
<dbReference type="PANTHER" id="PTHR12227">
    <property type="entry name" value="GLYCERATE KINASE"/>
    <property type="match status" value="1"/>
</dbReference>
<proteinExistence type="predicted"/>
<feature type="domain" description="MOFRL" evidence="1">
    <location>
        <begin position="319"/>
        <end position="427"/>
    </location>
</feature>
<accession>A0A0G1UYT1</accession>
<dbReference type="Gene3D" id="3.40.50.10180">
    <property type="entry name" value="Glycerate kinase, MOFRL-like N-terminal domain"/>
    <property type="match status" value="1"/>
</dbReference>
<dbReference type="Gene3D" id="3.40.1480.10">
    <property type="entry name" value="MOFRL domain"/>
    <property type="match status" value="1"/>
</dbReference>